<proteinExistence type="predicted"/>
<dbReference type="AlphaFoldDB" id="A0AAN4ZF54"/>
<dbReference type="EMBL" id="BTRK01000003">
    <property type="protein sequence ID" value="GMR40087.1"/>
    <property type="molecule type" value="Genomic_DNA"/>
</dbReference>
<sequence>DHSNESKAVVPDEFYQALECALQKYTFVKIKTRSAAAVSDDDAATVCGPAAARCFGGSPACRGANKEYLPEYTARV</sequence>
<accession>A0AAN4ZF54</accession>
<protein>
    <submittedName>
        <fullName evidence="1">Uncharacterized protein</fullName>
    </submittedName>
</protein>
<keyword evidence="2" id="KW-1185">Reference proteome</keyword>
<dbReference type="Proteomes" id="UP001328107">
    <property type="component" value="Unassembled WGS sequence"/>
</dbReference>
<organism evidence="1 2">
    <name type="scientific">Pristionchus mayeri</name>
    <dbReference type="NCBI Taxonomy" id="1317129"/>
    <lineage>
        <taxon>Eukaryota</taxon>
        <taxon>Metazoa</taxon>
        <taxon>Ecdysozoa</taxon>
        <taxon>Nematoda</taxon>
        <taxon>Chromadorea</taxon>
        <taxon>Rhabditida</taxon>
        <taxon>Rhabditina</taxon>
        <taxon>Diplogasteromorpha</taxon>
        <taxon>Diplogasteroidea</taxon>
        <taxon>Neodiplogasteridae</taxon>
        <taxon>Pristionchus</taxon>
    </lineage>
</organism>
<feature type="non-terminal residue" evidence="1">
    <location>
        <position position="1"/>
    </location>
</feature>
<evidence type="ECO:0000313" key="1">
    <source>
        <dbReference type="EMBL" id="GMR40087.1"/>
    </source>
</evidence>
<name>A0AAN4ZF54_9BILA</name>
<gene>
    <name evidence="1" type="ORF">PMAYCL1PPCAC_10282</name>
</gene>
<reference evidence="2" key="1">
    <citation type="submission" date="2022-10" db="EMBL/GenBank/DDBJ databases">
        <title>Genome assembly of Pristionchus species.</title>
        <authorList>
            <person name="Yoshida K."/>
            <person name="Sommer R.J."/>
        </authorList>
    </citation>
    <scope>NUCLEOTIDE SEQUENCE [LARGE SCALE GENOMIC DNA]</scope>
    <source>
        <strain evidence="2">RS5460</strain>
    </source>
</reference>
<evidence type="ECO:0000313" key="2">
    <source>
        <dbReference type="Proteomes" id="UP001328107"/>
    </source>
</evidence>
<comment type="caution">
    <text evidence="1">The sequence shown here is derived from an EMBL/GenBank/DDBJ whole genome shotgun (WGS) entry which is preliminary data.</text>
</comment>